<evidence type="ECO:0000313" key="3">
    <source>
        <dbReference type="Proteomes" id="UP000326532"/>
    </source>
</evidence>
<proteinExistence type="predicted"/>
<organism evidence="2 3">
    <name type="scientific">Aspergillus parasiticus</name>
    <dbReference type="NCBI Taxonomy" id="5067"/>
    <lineage>
        <taxon>Eukaryota</taxon>
        <taxon>Fungi</taxon>
        <taxon>Dikarya</taxon>
        <taxon>Ascomycota</taxon>
        <taxon>Pezizomycotina</taxon>
        <taxon>Eurotiomycetes</taxon>
        <taxon>Eurotiomycetidae</taxon>
        <taxon>Eurotiales</taxon>
        <taxon>Aspergillaceae</taxon>
        <taxon>Aspergillus</taxon>
        <taxon>Aspergillus subgen. Circumdati</taxon>
    </lineage>
</organism>
<protein>
    <submittedName>
        <fullName evidence="2">Uncharacterized protein</fullName>
    </submittedName>
</protein>
<dbReference type="EMBL" id="ML734947">
    <property type="protein sequence ID" value="KAB8209354.1"/>
    <property type="molecule type" value="Genomic_DNA"/>
</dbReference>
<evidence type="ECO:0000313" key="2">
    <source>
        <dbReference type="EMBL" id="KAB8209354.1"/>
    </source>
</evidence>
<name>A0A5N6DX30_ASPPA</name>
<reference evidence="2 3" key="1">
    <citation type="submission" date="2019-04" db="EMBL/GenBank/DDBJ databases">
        <title>Fungal friends and foes A comparative genomics study of 23 Aspergillus species from section Flavi.</title>
        <authorList>
            <consortium name="DOE Joint Genome Institute"/>
            <person name="Kjaerbolling I."/>
            <person name="Vesth T.C."/>
            <person name="Frisvad J.C."/>
            <person name="Nybo J.L."/>
            <person name="Theobald S."/>
            <person name="Kildgaard S."/>
            <person name="Petersen T.I."/>
            <person name="Kuo A."/>
            <person name="Sato A."/>
            <person name="Lyhne E.K."/>
            <person name="Kogle M.E."/>
            <person name="Wiebenga A."/>
            <person name="Kun R.S."/>
            <person name="Lubbers R.J."/>
            <person name="Makela M.R."/>
            <person name="Barry K."/>
            <person name="Chovatia M."/>
            <person name="Clum A."/>
            <person name="Daum C."/>
            <person name="Haridas S."/>
            <person name="He G."/>
            <person name="LaButti K."/>
            <person name="Lipzen A."/>
            <person name="Mondo S."/>
            <person name="Pangilinan J."/>
            <person name="Riley R."/>
            <person name="Salamov A."/>
            <person name="Simmons B.A."/>
            <person name="Magnuson J.K."/>
            <person name="Henrissat B."/>
            <person name="Mortensen U.H."/>
            <person name="Larsen T.O."/>
            <person name="De vries R.P."/>
            <person name="Grigoriev I.V."/>
            <person name="Machida M."/>
            <person name="Baker S.E."/>
            <person name="Andersen M.R."/>
        </authorList>
    </citation>
    <scope>NUCLEOTIDE SEQUENCE [LARGE SCALE GENOMIC DNA]</scope>
    <source>
        <strain evidence="2 3">CBS 117618</strain>
    </source>
</reference>
<dbReference type="Proteomes" id="UP000326532">
    <property type="component" value="Unassembled WGS sequence"/>
</dbReference>
<accession>A0A5N6DX30</accession>
<dbReference type="AlphaFoldDB" id="A0A5N6DX30"/>
<keyword evidence="3" id="KW-1185">Reference proteome</keyword>
<sequence length="346" mass="38963">MPKSVNRAVRAGIQGPKVIQRFLSELDQQRLDLDTSGVTTLIELTEVEQERELETQVEEVREAQRPVFFQPRKFPGLHPAVLKFATTGELRGISGYEPAFAALRRTVLGRKHGVRGVGKSKLFVSTEFTRTIAGAKRGTWLDNFLRPIHWILWSPVTNTALVIIPEEAECLIPTLRMQKTPTTHLLVYAAPFTRKMTLFNQLNFYAVPPLKGDNKFPTVLKIELGILSGRLYLDFEEYNETMQYLRIVGTSATGAVESGSTVVDERGRFADDPLGFLQGWLAMTRKGREFGHTPAGYICQGRQLSKNHSVFRWSTTNLPIAEDTSRLHINDDDSSINGQEDSEPFD</sequence>
<feature type="region of interest" description="Disordered" evidence="1">
    <location>
        <begin position="324"/>
        <end position="346"/>
    </location>
</feature>
<dbReference type="VEuPathDB" id="FungiDB:BDV34DRAFT_221744"/>
<gene>
    <name evidence="2" type="ORF">BDV34DRAFT_221744</name>
</gene>
<evidence type="ECO:0000256" key="1">
    <source>
        <dbReference type="SAM" id="MobiDB-lite"/>
    </source>
</evidence>